<dbReference type="Proteomes" id="UP000717328">
    <property type="component" value="Unassembled WGS sequence"/>
</dbReference>
<comment type="similarity">
    <text evidence="1">Belongs to the short-chain dehydrogenases/reductases (SDR) family.</text>
</comment>
<dbReference type="OrthoDB" id="498125at2759"/>
<sequence>MSSAESSVGVAIVTGAARGIGRAIALCLAKDGYDVGLNDLPTSVEALEVLAQDIIALGRRPYIAVGDISIPENVENMVSTVVGNLGQLNVMVANVGIIKPASFLKTRFSEWEKQFSVNAFGTFLSYKYTAKQMIKQGKGGRIIGASSIGGKQ</sequence>
<reference evidence="2" key="2">
    <citation type="submission" date="2021-10" db="EMBL/GenBank/DDBJ databases">
        <title>Phylogenomics reveals ancestral predisposition of the termite-cultivated fungus Termitomyces towards a domesticated lifestyle.</title>
        <authorList>
            <person name="Auxier B."/>
            <person name="Grum-Grzhimaylo A."/>
            <person name="Cardenas M.E."/>
            <person name="Lodge J.D."/>
            <person name="Laessoe T."/>
            <person name="Pedersen O."/>
            <person name="Smith M.E."/>
            <person name="Kuyper T.W."/>
            <person name="Franco-Molano E.A."/>
            <person name="Baroni T.J."/>
            <person name="Aanen D.K."/>
        </authorList>
    </citation>
    <scope>NUCLEOTIDE SEQUENCE</scope>
    <source>
        <strain evidence="2">D49</strain>
    </source>
</reference>
<dbReference type="EMBL" id="JABCKI010001686">
    <property type="protein sequence ID" value="KAG5649072.1"/>
    <property type="molecule type" value="Genomic_DNA"/>
</dbReference>
<keyword evidence="3" id="KW-1185">Reference proteome</keyword>
<dbReference type="AlphaFoldDB" id="A0A9P7GLB8"/>
<evidence type="ECO:0000313" key="2">
    <source>
        <dbReference type="EMBL" id="KAG5649072.1"/>
    </source>
</evidence>
<name>A0A9P7GLB8_9AGAR</name>
<dbReference type="GO" id="GO:0048038">
    <property type="term" value="F:quinone binding"/>
    <property type="evidence" value="ECO:0007669"/>
    <property type="project" value="TreeGrafter"/>
</dbReference>
<dbReference type="GO" id="GO:0016616">
    <property type="term" value="F:oxidoreductase activity, acting on the CH-OH group of donors, NAD or NADP as acceptor"/>
    <property type="evidence" value="ECO:0007669"/>
    <property type="project" value="TreeGrafter"/>
</dbReference>
<dbReference type="InterPro" id="IPR036291">
    <property type="entry name" value="NAD(P)-bd_dom_sf"/>
</dbReference>
<feature type="non-terminal residue" evidence="2">
    <location>
        <position position="152"/>
    </location>
</feature>
<evidence type="ECO:0000256" key="1">
    <source>
        <dbReference type="ARBA" id="ARBA00006484"/>
    </source>
</evidence>
<protein>
    <submittedName>
        <fullName evidence="2">Uncharacterized protein</fullName>
    </submittedName>
</protein>
<dbReference type="SUPFAM" id="SSF51735">
    <property type="entry name" value="NAD(P)-binding Rossmann-fold domains"/>
    <property type="match status" value="1"/>
</dbReference>
<reference evidence="2" key="1">
    <citation type="submission" date="2021-02" db="EMBL/GenBank/DDBJ databases">
        <authorList>
            <person name="Nieuwenhuis M."/>
            <person name="Van De Peppel L.J.J."/>
        </authorList>
    </citation>
    <scope>NUCLEOTIDE SEQUENCE</scope>
    <source>
        <strain evidence="2">D49</strain>
    </source>
</reference>
<dbReference type="Pfam" id="PF00106">
    <property type="entry name" value="adh_short"/>
    <property type="match status" value="1"/>
</dbReference>
<comment type="caution">
    <text evidence="2">The sequence shown here is derived from an EMBL/GenBank/DDBJ whole genome shotgun (WGS) entry which is preliminary data.</text>
</comment>
<organism evidence="2 3">
    <name type="scientific">Sphagnurus paluster</name>
    <dbReference type="NCBI Taxonomy" id="117069"/>
    <lineage>
        <taxon>Eukaryota</taxon>
        <taxon>Fungi</taxon>
        <taxon>Dikarya</taxon>
        <taxon>Basidiomycota</taxon>
        <taxon>Agaricomycotina</taxon>
        <taxon>Agaricomycetes</taxon>
        <taxon>Agaricomycetidae</taxon>
        <taxon>Agaricales</taxon>
        <taxon>Tricholomatineae</taxon>
        <taxon>Lyophyllaceae</taxon>
        <taxon>Sphagnurus</taxon>
    </lineage>
</organism>
<gene>
    <name evidence="2" type="ORF">H0H81_006514</name>
</gene>
<dbReference type="PANTHER" id="PTHR42760">
    <property type="entry name" value="SHORT-CHAIN DEHYDROGENASES/REDUCTASES FAMILY MEMBER"/>
    <property type="match status" value="1"/>
</dbReference>
<dbReference type="PANTHER" id="PTHR42760:SF121">
    <property type="entry name" value="3-OXOACYL-(ACYL-CARRIER-PROTEIN) REDUCTASE"/>
    <property type="match status" value="1"/>
</dbReference>
<evidence type="ECO:0000313" key="3">
    <source>
        <dbReference type="Proteomes" id="UP000717328"/>
    </source>
</evidence>
<dbReference type="Gene3D" id="3.40.50.720">
    <property type="entry name" value="NAD(P)-binding Rossmann-like Domain"/>
    <property type="match status" value="1"/>
</dbReference>
<accession>A0A9P7GLB8</accession>
<dbReference type="InterPro" id="IPR002347">
    <property type="entry name" value="SDR_fam"/>
</dbReference>
<dbReference type="GO" id="GO:0006633">
    <property type="term" value="P:fatty acid biosynthetic process"/>
    <property type="evidence" value="ECO:0007669"/>
    <property type="project" value="TreeGrafter"/>
</dbReference>
<dbReference type="PRINTS" id="PR00081">
    <property type="entry name" value="GDHRDH"/>
</dbReference>
<proteinExistence type="inferred from homology"/>